<feature type="compositionally biased region" description="Low complexity" evidence="1">
    <location>
        <begin position="478"/>
        <end position="489"/>
    </location>
</feature>
<dbReference type="AlphaFoldDB" id="A0A2B4STS2"/>
<feature type="compositionally biased region" description="Polar residues" evidence="1">
    <location>
        <begin position="37"/>
        <end position="49"/>
    </location>
</feature>
<feature type="region of interest" description="Disordered" evidence="1">
    <location>
        <begin position="222"/>
        <end position="314"/>
    </location>
</feature>
<dbReference type="STRING" id="50429.A0A2B4STS2"/>
<feature type="non-terminal residue" evidence="2">
    <location>
        <position position="1"/>
    </location>
</feature>
<reference evidence="3" key="1">
    <citation type="journal article" date="2017" name="bioRxiv">
        <title>Comparative analysis of the genomes of Stylophora pistillata and Acropora digitifera provides evidence for extensive differences between species of corals.</title>
        <authorList>
            <person name="Voolstra C.R."/>
            <person name="Li Y."/>
            <person name="Liew Y.J."/>
            <person name="Baumgarten S."/>
            <person name="Zoccola D."/>
            <person name="Flot J.-F."/>
            <person name="Tambutte S."/>
            <person name="Allemand D."/>
            <person name="Aranda M."/>
        </authorList>
    </citation>
    <scope>NUCLEOTIDE SEQUENCE [LARGE SCALE GENOMIC DNA]</scope>
</reference>
<feature type="region of interest" description="Disordered" evidence="1">
    <location>
        <begin position="389"/>
        <end position="458"/>
    </location>
</feature>
<feature type="compositionally biased region" description="Polar residues" evidence="1">
    <location>
        <begin position="222"/>
        <end position="235"/>
    </location>
</feature>
<dbReference type="PANTHER" id="PTHR22045:SF6">
    <property type="entry name" value="PROLINE AND SERINE-RICH PROTEIN 3"/>
    <property type="match status" value="1"/>
</dbReference>
<dbReference type="OrthoDB" id="10043502at2759"/>
<dbReference type="EMBL" id="LSMT01000022">
    <property type="protein sequence ID" value="PFX32529.1"/>
    <property type="molecule type" value="Genomic_DNA"/>
</dbReference>
<dbReference type="PANTHER" id="PTHR22045">
    <property type="entry name" value="PROLINE AND SERINE-RICH PROTEIN 3"/>
    <property type="match status" value="1"/>
</dbReference>
<protein>
    <submittedName>
        <fullName evidence="2">Uncharacterized protein</fullName>
    </submittedName>
</protein>
<dbReference type="InterPro" id="IPR037646">
    <property type="entry name" value="PROSER3"/>
</dbReference>
<feature type="compositionally biased region" description="Low complexity" evidence="1">
    <location>
        <begin position="94"/>
        <end position="107"/>
    </location>
</feature>
<evidence type="ECO:0000256" key="1">
    <source>
        <dbReference type="SAM" id="MobiDB-lite"/>
    </source>
</evidence>
<comment type="caution">
    <text evidence="2">The sequence shown here is derived from an EMBL/GenBank/DDBJ whole genome shotgun (WGS) entry which is preliminary data.</text>
</comment>
<feature type="region of interest" description="Disordered" evidence="1">
    <location>
        <begin position="28"/>
        <end position="157"/>
    </location>
</feature>
<proteinExistence type="predicted"/>
<feature type="compositionally biased region" description="Acidic residues" evidence="1">
    <location>
        <begin position="512"/>
        <end position="521"/>
    </location>
</feature>
<accession>A0A2B4STS2</accession>
<feature type="compositionally biased region" description="Polar residues" evidence="1">
    <location>
        <begin position="288"/>
        <end position="301"/>
    </location>
</feature>
<evidence type="ECO:0000313" key="3">
    <source>
        <dbReference type="Proteomes" id="UP000225706"/>
    </source>
</evidence>
<feature type="compositionally biased region" description="Basic and acidic residues" evidence="1">
    <location>
        <begin position="494"/>
        <end position="504"/>
    </location>
</feature>
<keyword evidence="3" id="KW-1185">Reference proteome</keyword>
<dbReference type="Proteomes" id="UP000225706">
    <property type="component" value="Unassembled WGS sequence"/>
</dbReference>
<sequence length="561" mass="62337">LCLSPHRKEDYIKNPEDEKFLRKTNQMRRIHEIPTRENGTTELNHSSSSKFDESWPSTERALVSTPEVEIETTDAKTPSSDGGIDFKRHLLPNSTLASESTLETSSTDLPIPSRWAHRVAPEKKAPKEAPSQAPSRPGAIKFTDNLTQHHLRPVPPPEEDILYQWRLARKMERAQEQVKKRGPARSTFLLGPFQPRFVGSRAEEPQGVSGEVRILEPTSALGQSQRDFLNPQSGLEVSDPPLSGMQTKLATPSTLSADQEARSTRLIPPHPSTTLLPGAPVASAGAAQCSQPVTATANEAQGSEPRMGVPSSEPITRQEILGPGQSRLVQEQEQFELADVPSHVHLSCDILPCPHQKALIEKGRSDPAVKLPLSFPVVELMQGELDSPERDLNRVYKPSRKTLRESHKKHQLRGKDATDDKQKGQMKSPQAEQDGQRKRAHQKQKPKREASQEAGATHVLNGVIGEVVSERLFATPQSSSSSLSTSDESLQQGDYHELCHKVTEENSNPDSNSDDNEFPDDEVLKILLQRQREYRDQLREIDNILRQQSGDQPSACTTDED</sequence>
<feature type="compositionally biased region" description="Basic residues" evidence="1">
    <location>
        <begin position="397"/>
        <end position="412"/>
    </location>
</feature>
<organism evidence="2 3">
    <name type="scientific">Stylophora pistillata</name>
    <name type="common">Smooth cauliflower coral</name>
    <dbReference type="NCBI Taxonomy" id="50429"/>
    <lineage>
        <taxon>Eukaryota</taxon>
        <taxon>Metazoa</taxon>
        <taxon>Cnidaria</taxon>
        <taxon>Anthozoa</taxon>
        <taxon>Hexacorallia</taxon>
        <taxon>Scleractinia</taxon>
        <taxon>Astrocoeniina</taxon>
        <taxon>Pocilloporidae</taxon>
        <taxon>Stylophora</taxon>
    </lineage>
</organism>
<feature type="region of interest" description="Disordered" evidence="1">
    <location>
        <begin position="475"/>
        <end position="523"/>
    </location>
</feature>
<name>A0A2B4STS2_STYPI</name>
<evidence type="ECO:0000313" key="2">
    <source>
        <dbReference type="EMBL" id="PFX32529.1"/>
    </source>
</evidence>
<feature type="compositionally biased region" description="Basic and acidic residues" evidence="1">
    <location>
        <begin position="413"/>
        <end position="423"/>
    </location>
</feature>
<feature type="compositionally biased region" description="Polar residues" evidence="1">
    <location>
        <begin position="244"/>
        <end position="257"/>
    </location>
</feature>
<gene>
    <name evidence="2" type="ORF">AWC38_SpisGene2611</name>
</gene>